<feature type="compositionally biased region" description="Basic and acidic residues" evidence="1">
    <location>
        <begin position="812"/>
        <end position="821"/>
    </location>
</feature>
<feature type="region of interest" description="Disordered" evidence="1">
    <location>
        <begin position="377"/>
        <end position="442"/>
    </location>
</feature>
<dbReference type="GO" id="GO:0008270">
    <property type="term" value="F:zinc ion binding"/>
    <property type="evidence" value="ECO:0007669"/>
    <property type="project" value="InterPro"/>
</dbReference>
<dbReference type="PANTHER" id="PTHR47798">
    <property type="entry name" value="OS04G0555800 PROTEIN"/>
    <property type="match status" value="1"/>
</dbReference>
<evidence type="ECO:0000313" key="3">
    <source>
        <dbReference type="Proteomes" id="UP000694853"/>
    </source>
</evidence>
<evidence type="ECO:0000259" key="2">
    <source>
        <dbReference type="SMART" id="SM00343"/>
    </source>
</evidence>
<organism evidence="3 4">
    <name type="scientific">Abrus precatorius</name>
    <name type="common">Indian licorice</name>
    <name type="synonym">Glycine abrus</name>
    <dbReference type="NCBI Taxonomy" id="3816"/>
    <lineage>
        <taxon>Eukaryota</taxon>
        <taxon>Viridiplantae</taxon>
        <taxon>Streptophyta</taxon>
        <taxon>Embryophyta</taxon>
        <taxon>Tracheophyta</taxon>
        <taxon>Spermatophyta</taxon>
        <taxon>Magnoliopsida</taxon>
        <taxon>eudicotyledons</taxon>
        <taxon>Gunneridae</taxon>
        <taxon>Pentapetalae</taxon>
        <taxon>rosids</taxon>
        <taxon>fabids</taxon>
        <taxon>Fabales</taxon>
        <taxon>Fabaceae</taxon>
        <taxon>Papilionoideae</taxon>
        <taxon>50 kb inversion clade</taxon>
        <taxon>NPAAA clade</taxon>
        <taxon>indigoferoid/millettioid clade</taxon>
        <taxon>Abreae</taxon>
        <taxon>Abrus</taxon>
    </lineage>
</organism>
<dbReference type="RefSeq" id="XP_027363004.1">
    <property type="nucleotide sequence ID" value="XM_027507203.1"/>
</dbReference>
<feature type="compositionally biased region" description="Low complexity" evidence="1">
    <location>
        <begin position="736"/>
        <end position="747"/>
    </location>
</feature>
<dbReference type="GO" id="GO:0003676">
    <property type="term" value="F:nucleic acid binding"/>
    <property type="evidence" value="ECO:0007669"/>
    <property type="project" value="InterPro"/>
</dbReference>
<dbReference type="SMART" id="SM00343">
    <property type="entry name" value="ZnF_C2HC"/>
    <property type="match status" value="3"/>
</dbReference>
<reference evidence="3" key="1">
    <citation type="journal article" date="2019" name="Toxins">
        <title>Detection of Abrin-Like and Prepropulchellin-Like Toxin Genes and Transcripts Using Whole Genome Sequencing and Full-Length Transcript Sequencing of Abrus precatorius.</title>
        <authorList>
            <person name="Hovde B.T."/>
            <person name="Daligault H.E."/>
            <person name="Hanschen E.R."/>
            <person name="Kunde Y.A."/>
            <person name="Johnson M.B."/>
            <person name="Starkenburg S.R."/>
            <person name="Johnson S.L."/>
        </authorList>
    </citation>
    <scope>NUCLEOTIDE SEQUENCE [LARGE SCALE GENOMIC DNA]</scope>
</reference>
<feature type="region of interest" description="Disordered" evidence="1">
    <location>
        <begin position="279"/>
        <end position="364"/>
    </location>
</feature>
<feature type="compositionally biased region" description="Basic residues" evidence="1">
    <location>
        <begin position="338"/>
        <end position="349"/>
    </location>
</feature>
<feature type="domain" description="CCHC-type" evidence="2">
    <location>
        <begin position="902"/>
        <end position="918"/>
    </location>
</feature>
<feature type="region of interest" description="Disordered" evidence="1">
    <location>
        <begin position="1"/>
        <end position="228"/>
    </location>
</feature>
<accession>A0A8B8M7D1</accession>
<reference evidence="4" key="2">
    <citation type="submission" date="2025-08" db="UniProtKB">
        <authorList>
            <consortium name="RefSeq"/>
        </authorList>
    </citation>
    <scope>IDENTIFICATION</scope>
    <source>
        <tissue evidence="4">Young leaves</tissue>
    </source>
</reference>
<feature type="domain" description="CCHC-type" evidence="2">
    <location>
        <begin position="850"/>
        <end position="866"/>
    </location>
</feature>
<feature type="compositionally biased region" description="Basic and acidic residues" evidence="1">
    <location>
        <begin position="131"/>
        <end position="147"/>
    </location>
</feature>
<keyword evidence="3" id="KW-1185">Reference proteome</keyword>
<gene>
    <name evidence="4" type="primary">LOC113870757</name>
</gene>
<feature type="compositionally biased region" description="Basic residues" evidence="1">
    <location>
        <begin position="752"/>
        <end position="762"/>
    </location>
</feature>
<feature type="compositionally biased region" description="Basic residues" evidence="1">
    <location>
        <begin position="550"/>
        <end position="560"/>
    </location>
</feature>
<evidence type="ECO:0000256" key="1">
    <source>
        <dbReference type="SAM" id="MobiDB-lite"/>
    </source>
</evidence>
<feature type="compositionally biased region" description="Basic residues" evidence="1">
    <location>
        <begin position="621"/>
        <end position="630"/>
    </location>
</feature>
<dbReference type="PANTHER" id="PTHR47798:SF2">
    <property type="entry name" value="CCHC-TYPE DOMAIN-CONTAINING PROTEIN"/>
    <property type="match status" value="1"/>
</dbReference>
<dbReference type="SUPFAM" id="SSF57756">
    <property type="entry name" value="Retrovirus zinc finger-like domains"/>
    <property type="match status" value="1"/>
</dbReference>
<feature type="compositionally biased region" description="Polar residues" evidence="1">
    <location>
        <begin position="377"/>
        <end position="395"/>
    </location>
</feature>
<feature type="region of interest" description="Disordered" evidence="1">
    <location>
        <begin position="457"/>
        <end position="835"/>
    </location>
</feature>
<feature type="compositionally biased region" description="Polar residues" evidence="1">
    <location>
        <begin position="577"/>
        <end position="590"/>
    </location>
</feature>
<feature type="compositionally biased region" description="Basic and acidic residues" evidence="1">
    <location>
        <begin position="488"/>
        <end position="502"/>
    </location>
</feature>
<dbReference type="Proteomes" id="UP000694853">
    <property type="component" value="Unplaced"/>
</dbReference>
<dbReference type="InterPro" id="IPR036875">
    <property type="entry name" value="Znf_CCHC_sf"/>
</dbReference>
<dbReference type="GeneID" id="113870757"/>
<sequence>MAATDSHGNSQSEFSDRKRCREEEENPETLTSLEQCSKKKKKRKKKNKGQEANEHPQVQVCPNPLLEDTLIPIVSPKEKTEATAQKTKENVQGAQHLQTCKALTPLSIEPNIRKEKGAPLDDANANGDGDPCSKHETAVPEKRKGEGSNEAAAENPVNDPISSEDISRKKKSKKKKKNVLSSLVTEPEQEVEPKESSNTDCPQQYPELMNNTEKGTEPKEANAEHSGVWSKPELAFPLDVAILKDSELKKGAEPAHTNIEHPQVCSKRELSLPLDLATSINKKKNKVGGGEAHATNSEKRKEAEVSEGLALHPQPQPCTKPDPEPPGDLITAVDQSRGKQKNKSGRKRKMCSEEKEENQINPLHLNITLNHSLNKIQSEPATTISPKPTSLTDQTIPVDPAIPKDTEQKSKNKKRKKQKNNVLDGEELNEHITEQPETPIQTPTCLIAASPIDPTIPMDPCPAIPISPVISKDPEHKMSKNKRKKERKSALKGEGAEPDEHNGNPPEGPTDAPDQKSVYLSAPSIDLIIPIGQTPPVDTATSIEQDQMMAKKKINKKRRSALMGEGEEPNEHDGKPSNASVHRSIYTTAAASIDPTIPTGQALPVDPATPAAPVDSEQKMTKKKEKKKRSALMGEGEEPNEHNDKPPDGPVQRSLYPTAAASIDLTIRTGQAPPVDPATPVDPEQMTKKKRKKKKKSELISTVEELNEHNGKSPDASVGRSIYPTAAPSIDPTGQAPAVDTATPVAPEQKMTKKKRKKKRKSALISEGAEPNEHDGKPPGTPVKISINPIAAPALDSEQKMTMKKNSALRSDGLESKKHSADPPTETPVPRRRSSVTEVPFEWVGENSVRCMACRGLGHTFQRCRRLRGLPMDAEVCFFCGEIGHSLGKCSVSQAGGGRFAKCLFCYKHGHFSYNCPRNGHRIEPNEAL</sequence>
<proteinExistence type="predicted"/>
<feature type="compositionally biased region" description="Basic and acidic residues" evidence="1">
    <location>
        <begin position="76"/>
        <end position="89"/>
    </location>
</feature>
<dbReference type="KEGG" id="aprc:113870757"/>
<dbReference type="Gene3D" id="4.10.60.10">
    <property type="entry name" value="Zinc finger, CCHC-type"/>
    <property type="match status" value="1"/>
</dbReference>
<feature type="compositionally biased region" description="Low complexity" evidence="1">
    <location>
        <begin position="602"/>
        <end position="615"/>
    </location>
</feature>
<dbReference type="OrthoDB" id="3863715at2759"/>
<feature type="compositionally biased region" description="Pro residues" evidence="1">
    <location>
        <begin position="314"/>
        <end position="326"/>
    </location>
</feature>
<feature type="compositionally biased region" description="Basic residues" evidence="1">
    <location>
        <begin position="168"/>
        <end position="178"/>
    </location>
</feature>
<dbReference type="InterPro" id="IPR001878">
    <property type="entry name" value="Znf_CCHC"/>
</dbReference>
<evidence type="ECO:0000313" key="4">
    <source>
        <dbReference type="RefSeq" id="XP_027363004.1"/>
    </source>
</evidence>
<feature type="compositionally biased region" description="Basic and acidic residues" evidence="1">
    <location>
        <begin position="214"/>
        <end position="223"/>
    </location>
</feature>
<protein>
    <submittedName>
        <fullName evidence="4">Proteoglycan 4-like isoform X1</fullName>
    </submittedName>
</protein>
<feature type="domain" description="CCHC-type" evidence="2">
    <location>
        <begin position="876"/>
        <end position="892"/>
    </location>
</feature>
<name>A0A8B8M7D1_ABRPR</name>
<feature type="compositionally biased region" description="Basic residues" evidence="1">
    <location>
        <begin position="38"/>
        <end position="47"/>
    </location>
</feature>
<dbReference type="AlphaFoldDB" id="A0A8B8M7D1"/>
<feature type="compositionally biased region" description="Polar residues" evidence="1">
    <location>
        <begin position="1"/>
        <end position="13"/>
    </location>
</feature>